<dbReference type="EMBL" id="CP008956">
    <property type="protein sequence ID" value="QJQ01174.1"/>
    <property type="molecule type" value="Genomic_DNA"/>
</dbReference>
<dbReference type="Proteomes" id="UP000501648">
    <property type="component" value="Chromosome"/>
</dbReference>
<accession>A0A6M3ZRB3</accession>
<dbReference type="AlphaFoldDB" id="A0A6M3ZRB3"/>
<organism evidence="1 2">
    <name type="scientific">Herbaspirillum rubrisubalbicans Os34</name>
    <dbReference type="NCBI Taxonomy" id="1235827"/>
    <lineage>
        <taxon>Bacteria</taxon>
        <taxon>Pseudomonadati</taxon>
        <taxon>Pseudomonadota</taxon>
        <taxon>Betaproteobacteria</taxon>
        <taxon>Burkholderiales</taxon>
        <taxon>Oxalobacteraceae</taxon>
        <taxon>Herbaspirillum</taxon>
    </lineage>
</organism>
<dbReference type="Pfam" id="PF13289">
    <property type="entry name" value="SIR2_2"/>
    <property type="match status" value="1"/>
</dbReference>
<dbReference type="RefSeq" id="WP_017455435.1">
    <property type="nucleotide sequence ID" value="NZ_CP008956.1"/>
</dbReference>
<reference evidence="1 2" key="1">
    <citation type="journal article" date="2012" name="J. Bacteriol.">
        <title>Genome sequence of the pathogenic Herbaspirillum seropedicae strain Os34, isolated from rice roots.</title>
        <authorList>
            <person name="Ye W."/>
            <person name="Ye S."/>
            <person name="Liu J."/>
            <person name="Chang S."/>
            <person name="Chen M."/>
            <person name="Zhu B."/>
            <person name="Guo L."/>
            <person name="An Q."/>
        </authorList>
    </citation>
    <scope>NUCLEOTIDE SEQUENCE [LARGE SCALE GENOMIC DNA]</scope>
    <source>
        <strain evidence="1 2">Os34</strain>
    </source>
</reference>
<sequence>MPTTEDTLQDLFDALAKGELIPYLGPGLLTQVPDCPLPDSQEKLAALLAAQVTVPHKIRNRLTATAQFIENFKHRKSLVQLMQGAFSATVPPLPLQQVLAGMAEIPMIVALWYDDAMRSAMLASGRDDWGQVQGLSQSEHFGTWHQYYDGAGQAVQESIASSWNTLLYQPIGAHAPAANYLVSDSDFVEVLTEIDIQTPIPAHVQALRHGRHFLFIGCRFNDQLQRSFAHQITKRSSARHWAVLAETPSRNEQRFLEEHGIEVLPMATADFSTLLCAQLGLPV</sequence>
<gene>
    <name evidence="1" type="ORF">C798_13295</name>
</gene>
<evidence type="ECO:0000313" key="1">
    <source>
        <dbReference type="EMBL" id="QJQ01174.1"/>
    </source>
</evidence>
<name>A0A6M3ZRB3_9BURK</name>
<protein>
    <submittedName>
        <fullName evidence="1">SIR2 family protein</fullName>
    </submittedName>
</protein>
<evidence type="ECO:0000313" key="2">
    <source>
        <dbReference type="Proteomes" id="UP000501648"/>
    </source>
</evidence>
<proteinExistence type="predicted"/>